<dbReference type="AlphaFoldDB" id="A0A7W6D4X9"/>
<accession>A0A7W6D4X9</accession>
<feature type="domain" description="VWFA" evidence="2">
    <location>
        <begin position="29"/>
        <end position="225"/>
    </location>
</feature>
<dbReference type="InterPro" id="IPR010607">
    <property type="entry name" value="DUF1194"/>
</dbReference>
<dbReference type="EMBL" id="JACIEE010000002">
    <property type="protein sequence ID" value="MBB3975969.1"/>
    <property type="molecule type" value="Genomic_DNA"/>
</dbReference>
<gene>
    <name evidence="3" type="ORF">GGQ64_001156</name>
</gene>
<feature type="chain" id="PRO_5030594540" description="VWFA domain-containing protein" evidence="1">
    <location>
        <begin position="23"/>
        <end position="240"/>
    </location>
</feature>
<dbReference type="Pfam" id="PF06707">
    <property type="entry name" value="DUF1194"/>
    <property type="match status" value="1"/>
</dbReference>
<name>A0A7W6D4X9_9HYPH</name>
<dbReference type="Gene3D" id="3.40.50.410">
    <property type="entry name" value="von Willebrand factor, type A domain"/>
    <property type="match status" value="1"/>
</dbReference>
<evidence type="ECO:0000313" key="3">
    <source>
        <dbReference type="EMBL" id="MBB3975969.1"/>
    </source>
</evidence>
<evidence type="ECO:0000256" key="1">
    <source>
        <dbReference type="SAM" id="SignalP"/>
    </source>
</evidence>
<dbReference type="CDD" id="cd00198">
    <property type="entry name" value="vWFA"/>
    <property type="match status" value="1"/>
</dbReference>
<dbReference type="RefSeq" id="WP_183800350.1">
    <property type="nucleotide sequence ID" value="NZ_JACIEE010000002.1"/>
</dbReference>
<dbReference type="PROSITE" id="PS50234">
    <property type="entry name" value="VWFA"/>
    <property type="match status" value="1"/>
</dbReference>
<comment type="caution">
    <text evidence="3">The sequence shown here is derived from an EMBL/GenBank/DDBJ whole genome shotgun (WGS) entry which is preliminary data.</text>
</comment>
<dbReference type="InterPro" id="IPR036465">
    <property type="entry name" value="vWFA_dom_sf"/>
</dbReference>
<evidence type="ECO:0000259" key="2">
    <source>
        <dbReference type="PROSITE" id="PS50234"/>
    </source>
</evidence>
<dbReference type="Proteomes" id="UP000574761">
    <property type="component" value="Unassembled WGS sequence"/>
</dbReference>
<keyword evidence="1" id="KW-0732">Signal</keyword>
<keyword evidence="4" id="KW-1185">Reference proteome</keyword>
<sequence length="240" mass="25492">MIRTLSGMIAALVVAGAPAALAAPCVDIALVLAVDGSGSITDDEFAFQKGGIAAALRSAEVRHALEAAGTVALSAVFWGDGEFASQKLEWHVVRSGFGLDAFASEIERTPRNVFGNTDIGSGIWNALDMLADPRICAARTLINLSGDGRETIAPKRRQVASLPVARRRAREMGVTVNALTVSDEVPDLADYFTKSVIVGVGSFVMDVRSVRDFAAAFRKKLVRELSPQTVAAVVGRRRPR</sequence>
<reference evidence="3 4" key="1">
    <citation type="submission" date="2020-08" db="EMBL/GenBank/DDBJ databases">
        <title>Genomic Encyclopedia of Type Strains, Phase IV (KMG-IV): sequencing the most valuable type-strain genomes for metagenomic binning, comparative biology and taxonomic classification.</title>
        <authorList>
            <person name="Goeker M."/>
        </authorList>
    </citation>
    <scope>NUCLEOTIDE SEQUENCE [LARGE SCALE GENOMIC DNA]</scope>
    <source>
        <strain evidence="3 4">DSM 100211</strain>
    </source>
</reference>
<feature type="signal peptide" evidence="1">
    <location>
        <begin position="1"/>
        <end position="22"/>
    </location>
</feature>
<proteinExistence type="predicted"/>
<dbReference type="SUPFAM" id="SSF53300">
    <property type="entry name" value="vWA-like"/>
    <property type="match status" value="1"/>
</dbReference>
<protein>
    <recommendedName>
        <fullName evidence="2">VWFA domain-containing protein</fullName>
    </recommendedName>
</protein>
<organism evidence="3 4">
    <name type="scientific">Mycoplana azooxidifex</name>
    <dbReference type="NCBI Taxonomy" id="1636188"/>
    <lineage>
        <taxon>Bacteria</taxon>
        <taxon>Pseudomonadati</taxon>
        <taxon>Pseudomonadota</taxon>
        <taxon>Alphaproteobacteria</taxon>
        <taxon>Hyphomicrobiales</taxon>
        <taxon>Rhizobiaceae</taxon>
        <taxon>Mycoplana</taxon>
    </lineage>
</organism>
<dbReference type="InterPro" id="IPR002035">
    <property type="entry name" value="VWF_A"/>
</dbReference>
<evidence type="ECO:0000313" key="4">
    <source>
        <dbReference type="Proteomes" id="UP000574761"/>
    </source>
</evidence>